<dbReference type="InterPro" id="IPR005158">
    <property type="entry name" value="BTAD"/>
</dbReference>
<dbReference type="PRINTS" id="PR00364">
    <property type="entry name" value="DISEASERSIST"/>
</dbReference>
<dbReference type="Proteomes" id="UP000730482">
    <property type="component" value="Unassembled WGS sequence"/>
</dbReference>
<dbReference type="PROSITE" id="PS51755">
    <property type="entry name" value="OMPR_PHOB"/>
    <property type="match status" value="1"/>
</dbReference>
<keyword evidence="3 6" id="KW-0238">DNA-binding</keyword>
<dbReference type="Gene3D" id="1.25.40.10">
    <property type="entry name" value="Tetratricopeptide repeat domain"/>
    <property type="match status" value="3"/>
</dbReference>
<dbReference type="SMART" id="SM01043">
    <property type="entry name" value="BTAD"/>
    <property type="match status" value="1"/>
</dbReference>
<dbReference type="SUPFAM" id="SSF48452">
    <property type="entry name" value="TPR-like"/>
    <property type="match status" value="2"/>
</dbReference>
<accession>A0ABS5KMB3</accession>
<evidence type="ECO:0000313" key="9">
    <source>
        <dbReference type="Proteomes" id="UP000730482"/>
    </source>
</evidence>
<sequence>MEFKLLGPLEAWRDGARVAIGGPRQQVTLAMLLLEPDRMVPSDRLIEAVWDEEPPATARAQIQICISSLRRALGTGPADPVIETLNPGYLLRLGESSIDVRAFEESVLQARREAGAGDVLQAAQTFRTALALWRGPMLSSVDSTLIRRAVTQFDERRLAVLEECLAAELAAGRTQDVIGELVKLSHENPLRERAKVLLMTALYRSGRQAEALEVYRIARAELIDQLGIEPGEELRKLQQAILNGDPEPAGPPPVVVAAAAAAAGPARPRTLPSTIADFTGRSAIIGSVLASVNEDETGYSVPVNVLFGPGGTGKTTLAIHIAHQLAERFPDGQLYARLRAGDQAVSPADILGRFLRALGAQGSALPDSVEERAEMYRDLTGGRKVLIVLDDAMSESQVSLLVPGSPSCSVLITSRRRLAALPVANRSELKVMSHASSVDLLAKILGADRVRAEHDAVDALCRLCGHLPLTLRIVAARLASRPHWTVADMVDRLRDETERLNELSRGELGLRASLRVSYDDLSEQARRLLRRLAISDAPNYAPWIGAPLLDTSVRRAEDIMEELAEAYLIDIEEGPPGEPVRYRFHDMMRPFAREELLGEEPAAERREVLERLVKAFLFLAIQAHRREYSGEYLLPSSEVEVWPLPEDYTDRLLGDPLAWFERERLAIVANIAQAAASGMSEHTWNMALCAVTLFESRSYFSEWYQTHDIALQAAVKAADRRGEAAMRYSLGSLDMFELRNDTAQAQLEAAARIFTELGDRHGAGLALRNIAVIDRRAGRLDEAIERGQSALEMLREVGDRVAEAHTLHNLAQVWLDYGRDDTAGDLLDRAAQICEEVGNRRVYAQVQRQLGDLRLRVGRVEEAAESFSVVLEIVQDADDKVGEGYALIGLAYVDLRRERPEAAIKVLREAALTTGAVGNPLLENRIELALAEAELLAGDLAAAEEHADRVLLRTGGTSARLLTVQALTVRGRVHREAGRTQAARQAWQEAVQTLSALGLRRGVAMAEELNELLKTLTAA</sequence>
<dbReference type="InterPro" id="IPR019734">
    <property type="entry name" value="TPR_rpt"/>
</dbReference>
<dbReference type="InterPro" id="IPR016032">
    <property type="entry name" value="Sig_transdc_resp-reg_C-effctor"/>
</dbReference>
<dbReference type="SUPFAM" id="SSF46894">
    <property type="entry name" value="C-terminal effector domain of the bipartite response regulators"/>
    <property type="match status" value="1"/>
</dbReference>
<evidence type="ECO:0000256" key="6">
    <source>
        <dbReference type="PROSITE-ProRule" id="PRU01091"/>
    </source>
</evidence>
<dbReference type="Gene3D" id="3.40.50.300">
    <property type="entry name" value="P-loop containing nucleotide triphosphate hydrolases"/>
    <property type="match status" value="1"/>
</dbReference>
<comment type="caution">
    <text evidence="8">The sequence shown here is derived from an EMBL/GenBank/DDBJ whole genome shotgun (WGS) entry which is preliminary data.</text>
</comment>
<name>A0ABS5KMB3_9ACTN</name>
<dbReference type="PANTHER" id="PTHR35807">
    <property type="entry name" value="TRANSCRIPTIONAL REGULATOR REDD-RELATED"/>
    <property type="match status" value="1"/>
</dbReference>
<dbReference type="SMART" id="SM00028">
    <property type="entry name" value="TPR"/>
    <property type="match status" value="4"/>
</dbReference>
<dbReference type="Gene3D" id="1.10.10.10">
    <property type="entry name" value="Winged helix-like DNA-binding domain superfamily/Winged helix DNA-binding domain"/>
    <property type="match status" value="1"/>
</dbReference>
<dbReference type="InterPro" id="IPR036388">
    <property type="entry name" value="WH-like_DNA-bd_sf"/>
</dbReference>
<dbReference type="InterPro" id="IPR051677">
    <property type="entry name" value="AfsR-DnrI-RedD_regulator"/>
</dbReference>
<feature type="domain" description="OmpR/PhoB-type" evidence="7">
    <location>
        <begin position="1"/>
        <end position="93"/>
    </location>
</feature>
<evidence type="ECO:0000256" key="3">
    <source>
        <dbReference type="ARBA" id="ARBA00023125"/>
    </source>
</evidence>
<protein>
    <submittedName>
        <fullName evidence="8">Tetratricopeptide repeat protein</fullName>
    </submittedName>
</protein>
<evidence type="ECO:0000256" key="2">
    <source>
        <dbReference type="ARBA" id="ARBA00023015"/>
    </source>
</evidence>
<keyword evidence="2" id="KW-0805">Transcription regulation</keyword>
<keyword evidence="5" id="KW-0802">TPR repeat</keyword>
<evidence type="ECO:0000256" key="5">
    <source>
        <dbReference type="PROSITE-ProRule" id="PRU00339"/>
    </source>
</evidence>
<dbReference type="Pfam" id="PF13401">
    <property type="entry name" value="AAA_22"/>
    <property type="match status" value="1"/>
</dbReference>
<evidence type="ECO:0000256" key="1">
    <source>
        <dbReference type="ARBA" id="ARBA00005820"/>
    </source>
</evidence>
<reference evidence="8 9" key="1">
    <citation type="submission" date="2020-02" db="EMBL/GenBank/DDBJ databases">
        <title>Acidophilic actinobacteria isolated from forest soil.</title>
        <authorList>
            <person name="Golinska P."/>
        </authorList>
    </citation>
    <scope>NUCLEOTIDE SEQUENCE [LARGE SCALE GENOMIC DNA]</scope>
    <source>
        <strain evidence="8 9">NL8</strain>
    </source>
</reference>
<dbReference type="SUPFAM" id="SSF52540">
    <property type="entry name" value="P-loop containing nucleoside triphosphate hydrolases"/>
    <property type="match status" value="1"/>
</dbReference>
<dbReference type="Pfam" id="PF00486">
    <property type="entry name" value="Trans_reg_C"/>
    <property type="match status" value="1"/>
</dbReference>
<dbReference type="InterPro" id="IPR027417">
    <property type="entry name" value="P-loop_NTPase"/>
</dbReference>
<dbReference type="EMBL" id="JAAFYZ010000023">
    <property type="protein sequence ID" value="MBS2547172.1"/>
    <property type="molecule type" value="Genomic_DNA"/>
</dbReference>
<evidence type="ECO:0000259" key="7">
    <source>
        <dbReference type="PROSITE" id="PS51755"/>
    </source>
</evidence>
<dbReference type="SMART" id="SM00862">
    <property type="entry name" value="Trans_reg_C"/>
    <property type="match status" value="1"/>
</dbReference>
<dbReference type="InterPro" id="IPR011990">
    <property type="entry name" value="TPR-like_helical_dom_sf"/>
</dbReference>
<dbReference type="Pfam" id="PF03704">
    <property type="entry name" value="BTAD"/>
    <property type="match status" value="1"/>
</dbReference>
<evidence type="ECO:0000256" key="4">
    <source>
        <dbReference type="ARBA" id="ARBA00023163"/>
    </source>
</evidence>
<dbReference type="InterPro" id="IPR049945">
    <property type="entry name" value="AAA_22"/>
</dbReference>
<keyword evidence="9" id="KW-1185">Reference proteome</keyword>
<dbReference type="PANTHER" id="PTHR35807:SF1">
    <property type="entry name" value="TRANSCRIPTIONAL REGULATOR REDD"/>
    <property type="match status" value="1"/>
</dbReference>
<feature type="DNA-binding region" description="OmpR/PhoB-type" evidence="6">
    <location>
        <begin position="1"/>
        <end position="93"/>
    </location>
</feature>
<dbReference type="Pfam" id="PF13424">
    <property type="entry name" value="TPR_12"/>
    <property type="match status" value="1"/>
</dbReference>
<organism evidence="8 9">
    <name type="scientific">Catenulispora pinistramenti</name>
    <dbReference type="NCBI Taxonomy" id="2705254"/>
    <lineage>
        <taxon>Bacteria</taxon>
        <taxon>Bacillati</taxon>
        <taxon>Actinomycetota</taxon>
        <taxon>Actinomycetes</taxon>
        <taxon>Catenulisporales</taxon>
        <taxon>Catenulisporaceae</taxon>
        <taxon>Catenulispora</taxon>
    </lineage>
</organism>
<feature type="repeat" description="TPR" evidence="5">
    <location>
        <begin position="844"/>
        <end position="877"/>
    </location>
</feature>
<keyword evidence="4" id="KW-0804">Transcription</keyword>
<proteinExistence type="inferred from homology"/>
<dbReference type="CDD" id="cd15831">
    <property type="entry name" value="BTAD"/>
    <property type="match status" value="1"/>
</dbReference>
<dbReference type="PROSITE" id="PS50005">
    <property type="entry name" value="TPR"/>
    <property type="match status" value="1"/>
</dbReference>
<comment type="similarity">
    <text evidence="1">Belongs to the AfsR/DnrI/RedD regulatory family.</text>
</comment>
<gene>
    <name evidence="8" type="ORF">KGQ19_09835</name>
</gene>
<evidence type="ECO:0000313" key="8">
    <source>
        <dbReference type="EMBL" id="MBS2547172.1"/>
    </source>
</evidence>
<dbReference type="RefSeq" id="WP_212008773.1">
    <property type="nucleotide sequence ID" value="NZ_JAAFYZ010000023.1"/>
</dbReference>
<dbReference type="InterPro" id="IPR001867">
    <property type="entry name" value="OmpR/PhoB-type_DNA-bd"/>
</dbReference>